<gene>
    <name evidence="2" type="ORF">SCE1572_19250</name>
</gene>
<evidence type="ECO:0000313" key="3">
    <source>
        <dbReference type="Proteomes" id="UP000014803"/>
    </source>
</evidence>
<dbReference type="RefSeq" id="WP_020735788.1">
    <property type="nucleotide sequence ID" value="NC_021658.1"/>
</dbReference>
<dbReference type="Proteomes" id="UP000014803">
    <property type="component" value="Chromosome"/>
</dbReference>
<dbReference type="OrthoDB" id="4554725at2"/>
<dbReference type="STRING" id="1254432.SCE1572_19250"/>
<organism evidence="2 3">
    <name type="scientific">Sorangium cellulosum So0157-2</name>
    <dbReference type="NCBI Taxonomy" id="1254432"/>
    <lineage>
        <taxon>Bacteria</taxon>
        <taxon>Pseudomonadati</taxon>
        <taxon>Myxococcota</taxon>
        <taxon>Polyangia</taxon>
        <taxon>Polyangiales</taxon>
        <taxon>Polyangiaceae</taxon>
        <taxon>Sorangium</taxon>
    </lineage>
</organism>
<evidence type="ECO:0000313" key="2">
    <source>
        <dbReference type="EMBL" id="AGP36438.1"/>
    </source>
</evidence>
<protein>
    <submittedName>
        <fullName evidence="2">Uncharacterized protein</fullName>
    </submittedName>
</protein>
<dbReference type="KEGG" id="scu:SCE1572_19250"/>
<feature type="compositionally biased region" description="Basic residues" evidence="1">
    <location>
        <begin position="1"/>
        <end position="10"/>
    </location>
</feature>
<dbReference type="EMBL" id="CP003969">
    <property type="protein sequence ID" value="AGP36438.1"/>
    <property type="molecule type" value="Genomic_DNA"/>
</dbReference>
<name>S4Y0K6_SORCE</name>
<reference evidence="2 3" key="1">
    <citation type="journal article" date="2013" name="Sci. Rep.">
        <title>Extraordinary expansion of a Sorangium cellulosum genome from an alkaline milieu.</title>
        <authorList>
            <person name="Han K."/>
            <person name="Li Z.F."/>
            <person name="Peng R."/>
            <person name="Zhu L.P."/>
            <person name="Zhou T."/>
            <person name="Wang L.G."/>
            <person name="Li S.G."/>
            <person name="Zhang X.B."/>
            <person name="Hu W."/>
            <person name="Wu Z.H."/>
            <person name="Qin N."/>
            <person name="Li Y.Z."/>
        </authorList>
    </citation>
    <scope>NUCLEOTIDE SEQUENCE [LARGE SCALE GENOMIC DNA]</scope>
    <source>
        <strain evidence="2 3">So0157-2</strain>
    </source>
</reference>
<proteinExistence type="predicted"/>
<dbReference type="PATRIC" id="fig|1254432.3.peg.4356"/>
<dbReference type="AlphaFoldDB" id="S4Y0K6"/>
<dbReference type="HOGENOM" id="CLU_717467_0_0_7"/>
<evidence type="ECO:0000256" key="1">
    <source>
        <dbReference type="SAM" id="MobiDB-lite"/>
    </source>
</evidence>
<sequence length="385" mass="41995">MSRTTAKKTSTKQEAGQAARPAGEIPVLWPEELRAGLEVKRGRGAPPKARKVRASDFWASLCEGHLTTSTSWQWAPDRADEACRRLLQEAMAALREGTMIVDRATPELAGATRHVAVVSVDNMPRLIDFWAQARGVAFALRALFASWRFSIEMPSWPGPVWIARGFLSEERLDSDFRGSSSPALRMRALLAGADDATYAACLKEAASLREAAPFHMRAAVAVLFPEQTIWVDESCREALAIVDQPIWHRSVVLHLLACAADLDLALACAARMDPHTVATVADELAATFGPGIIDLLLRIFATDDWAYKEDRGLVAKVLSIFGTDRVAGAMMECLKSKGLREVGQAWCARFPDLARPELEKLAAKRSKMAPIAAEVLASLPARSPA</sequence>
<feature type="region of interest" description="Disordered" evidence="1">
    <location>
        <begin position="1"/>
        <end position="24"/>
    </location>
</feature>
<accession>S4Y0K6</accession>